<reference evidence="11" key="1">
    <citation type="submission" date="2017-02" db="UniProtKB">
        <authorList>
            <consortium name="WormBaseParasite"/>
        </authorList>
    </citation>
    <scope>IDENTIFICATION</scope>
</reference>
<evidence type="ECO:0000256" key="4">
    <source>
        <dbReference type="ARBA" id="ARBA00022741"/>
    </source>
</evidence>
<dbReference type="InterPro" id="IPR008271">
    <property type="entry name" value="Ser/Thr_kinase_AS"/>
</dbReference>
<dbReference type="SMART" id="SM00220">
    <property type="entry name" value="S_TKc"/>
    <property type="match status" value="1"/>
</dbReference>
<evidence type="ECO:0000256" key="8">
    <source>
        <dbReference type="RuleBase" id="RU000304"/>
    </source>
</evidence>
<sequence>MAAPQLVQLQVGEMVDRWHIDKKLGEGGFGAVYLVSDSTGTYALKVEGVNEQIQVLKMEVYVLTELMKRNSRHFCKIMDKGRYGSFNYVVMTVVGKSLQVEIIPRSNITDLFLVYSKKLQDLRKAGPGQHLSMGTAIGAGIQALEALEDLHSIGYLHRDVKPGNYTVGRPELNELRKIYILDFGMCRKFTNAQNVIRKPRAAAGFRGTVRYAPISCHLQRELCRKDDVETWIYMQVELTTGNLPWKNVADMNQVGEYKKRCRFEPAINELMGGCAPELRQIMQMVDALKYYDTPPYQQIYTLMRRSFQTTGTQEFPYDWEKPGGGIF</sequence>
<evidence type="ECO:0000256" key="2">
    <source>
        <dbReference type="ARBA" id="ARBA00022527"/>
    </source>
</evidence>
<name>A0A0M3I7S4_ASCLU</name>
<organism evidence="10 11">
    <name type="scientific">Ascaris lumbricoides</name>
    <name type="common">Giant roundworm</name>
    <dbReference type="NCBI Taxonomy" id="6252"/>
    <lineage>
        <taxon>Eukaryota</taxon>
        <taxon>Metazoa</taxon>
        <taxon>Ecdysozoa</taxon>
        <taxon>Nematoda</taxon>
        <taxon>Chromadorea</taxon>
        <taxon>Rhabditida</taxon>
        <taxon>Spirurina</taxon>
        <taxon>Ascaridomorpha</taxon>
        <taxon>Ascaridoidea</taxon>
        <taxon>Ascarididae</taxon>
        <taxon>Ascaris</taxon>
    </lineage>
</organism>
<dbReference type="PROSITE" id="PS50011">
    <property type="entry name" value="PROTEIN_KINASE_DOM"/>
    <property type="match status" value="1"/>
</dbReference>
<keyword evidence="4 7" id="KW-0547">Nucleotide-binding</keyword>
<evidence type="ECO:0000313" key="10">
    <source>
        <dbReference type="Proteomes" id="UP000036681"/>
    </source>
</evidence>
<evidence type="ECO:0000256" key="5">
    <source>
        <dbReference type="ARBA" id="ARBA00022777"/>
    </source>
</evidence>
<dbReference type="PROSITE" id="PS00107">
    <property type="entry name" value="PROTEIN_KINASE_ATP"/>
    <property type="match status" value="1"/>
</dbReference>
<keyword evidence="3" id="KW-0808">Transferase</keyword>
<dbReference type="CDD" id="cd14017">
    <property type="entry name" value="STKc_TTBK"/>
    <property type="match status" value="1"/>
</dbReference>
<dbReference type="Pfam" id="PF00069">
    <property type="entry name" value="Pkinase"/>
    <property type="match status" value="1"/>
</dbReference>
<dbReference type="AlphaFoldDB" id="A0A0M3I7S4"/>
<evidence type="ECO:0000256" key="7">
    <source>
        <dbReference type="PROSITE-ProRule" id="PRU10141"/>
    </source>
</evidence>
<accession>A0A0M3I7S4</accession>
<keyword evidence="5" id="KW-0418">Kinase</keyword>
<evidence type="ECO:0000256" key="3">
    <source>
        <dbReference type="ARBA" id="ARBA00022679"/>
    </source>
</evidence>
<dbReference type="GO" id="GO:0005524">
    <property type="term" value="F:ATP binding"/>
    <property type="evidence" value="ECO:0007669"/>
    <property type="project" value="UniProtKB-UniRule"/>
</dbReference>
<comment type="similarity">
    <text evidence="8">Belongs to the protein kinase superfamily.</text>
</comment>
<dbReference type="WBParaSite" id="ALUE_0001328501-mRNA-1">
    <property type="protein sequence ID" value="ALUE_0001328501-mRNA-1"/>
    <property type="gene ID" value="ALUE_0001328501"/>
</dbReference>
<feature type="binding site" evidence="7">
    <location>
        <position position="45"/>
    </location>
    <ligand>
        <name>ATP</name>
        <dbReference type="ChEBI" id="CHEBI:30616"/>
    </ligand>
</feature>
<evidence type="ECO:0000313" key="11">
    <source>
        <dbReference type="WBParaSite" id="ALUE_0001328501-mRNA-1"/>
    </source>
</evidence>
<keyword evidence="2 8" id="KW-0723">Serine/threonine-protein kinase</keyword>
<dbReference type="InterPro" id="IPR011009">
    <property type="entry name" value="Kinase-like_dom_sf"/>
</dbReference>
<dbReference type="SUPFAM" id="SSF56112">
    <property type="entry name" value="Protein kinase-like (PK-like)"/>
    <property type="match status" value="1"/>
</dbReference>
<dbReference type="GO" id="GO:0004674">
    <property type="term" value="F:protein serine/threonine kinase activity"/>
    <property type="evidence" value="ECO:0007669"/>
    <property type="project" value="UniProtKB-KW"/>
</dbReference>
<dbReference type="InterPro" id="IPR050235">
    <property type="entry name" value="CK1_Ser-Thr_kinase"/>
</dbReference>
<dbReference type="InterPro" id="IPR047916">
    <property type="entry name" value="TTBK_Asator-like_STKc"/>
</dbReference>
<dbReference type="InterPro" id="IPR000719">
    <property type="entry name" value="Prot_kinase_dom"/>
</dbReference>
<keyword evidence="6 7" id="KW-0067">ATP-binding</keyword>
<evidence type="ECO:0000256" key="6">
    <source>
        <dbReference type="ARBA" id="ARBA00022840"/>
    </source>
</evidence>
<dbReference type="Gene3D" id="1.10.510.10">
    <property type="entry name" value="Transferase(Phosphotransferase) domain 1"/>
    <property type="match status" value="1"/>
</dbReference>
<dbReference type="EC" id="2.7.11.1" evidence="1"/>
<evidence type="ECO:0000259" key="9">
    <source>
        <dbReference type="PROSITE" id="PS50011"/>
    </source>
</evidence>
<feature type="domain" description="Protein kinase" evidence="9">
    <location>
        <begin position="18"/>
        <end position="307"/>
    </location>
</feature>
<dbReference type="PANTHER" id="PTHR11909">
    <property type="entry name" value="CASEIN KINASE-RELATED"/>
    <property type="match status" value="1"/>
</dbReference>
<dbReference type="InterPro" id="IPR017441">
    <property type="entry name" value="Protein_kinase_ATP_BS"/>
</dbReference>
<evidence type="ECO:0000256" key="1">
    <source>
        <dbReference type="ARBA" id="ARBA00012513"/>
    </source>
</evidence>
<dbReference type="Proteomes" id="UP000036681">
    <property type="component" value="Unplaced"/>
</dbReference>
<keyword evidence="10" id="KW-1185">Reference proteome</keyword>
<proteinExistence type="inferred from homology"/>
<dbReference type="PROSITE" id="PS00108">
    <property type="entry name" value="PROTEIN_KINASE_ST"/>
    <property type="match status" value="1"/>
</dbReference>
<protein>
    <recommendedName>
        <fullName evidence="1">non-specific serine/threonine protein kinase</fullName>
        <ecNumber evidence="1">2.7.11.1</ecNumber>
    </recommendedName>
</protein>